<dbReference type="PATRIC" id="fig|271065.3.peg.2043"/>
<accession>G4T3E9</accession>
<organism evidence="1 2">
    <name type="scientific">Methylotuvimicrobium alcaliphilum (strain DSM 19304 / NCIMB 14124 / VKM B-2133 / 20Z)</name>
    <name type="common">Methylomicrobium alcaliphilum</name>
    <dbReference type="NCBI Taxonomy" id="1091494"/>
    <lineage>
        <taxon>Bacteria</taxon>
        <taxon>Pseudomonadati</taxon>
        <taxon>Pseudomonadota</taxon>
        <taxon>Gammaproteobacteria</taxon>
        <taxon>Methylococcales</taxon>
        <taxon>Methylococcaceae</taxon>
        <taxon>Methylotuvimicrobium</taxon>
    </lineage>
</organism>
<dbReference type="EMBL" id="FO082060">
    <property type="protein sequence ID" value="CCE23671.1"/>
    <property type="molecule type" value="Genomic_DNA"/>
</dbReference>
<dbReference type="STRING" id="1091494.MEALZ_1985"/>
<dbReference type="KEGG" id="mah:MEALZ_1985"/>
<sequence length="39" mass="4459">MTESLPEEALKQRGWNGAIAHSVYFNYSITYTQKILKLG</sequence>
<dbReference type="Proteomes" id="UP000008315">
    <property type="component" value="Chromosome"/>
</dbReference>
<proteinExistence type="predicted"/>
<dbReference type="AlphaFoldDB" id="G4T3E9"/>
<evidence type="ECO:0000313" key="2">
    <source>
        <dbReference type="Proteomes" id="UP000008315"/>
    </source>
</evidence>
<keyword evidence="2" id="KW-1185">Reference proteome</keyword>
<reference evidence="2" key="1">
    <citation type="journal article" date="2012" name="J. Bacteriol.">
        <title>Genome sequence of the haloalkaliphilic methanotrophic bacterium Methylomicrobium alcaliphilum 20Z.</title>
        <authorList>
            <person name="Vuilleumier S."/>
            <person name="Khmelenina V.N."/>
            <person name="Bringel F."/>
            <person name="Reshetnikov A.S."/>
            <person name="Lajus A."/>
            <person name="Mangenot S."/>
            <person name="Rouy Z."/>
            <person name="Op den Camp H.J."/>
            <person name="Jetten M.S."/>
            <person name="Dispirito A.A."/>
            <person name="Dunfield P."/>
            <person name="Klotz M.G."/>
            <person name="Semrau J.D."/>
            <person name="Stein L.Y."/>
            <person name="Barbe V."/>
            <person name="Medigue C."/>
            <person name="Trotsenko Y.A."/>
            <person name="Kalyuzhnaya M.G."/>
        </authorList>
    </citation>
    <scope>NUCLEOTIDE SEQUENCE [LARGE SCALE GENOMIC DNA]</scope>
    <source>
        <strain evidence="2">DSM 19304 / NCIMB 14124 / VKM B-2133 / 20Z</strain>
    </source>
</reference>
<evidence type="ECO:0000313" key="1">
    <source>
        <dbReference type="EMBL" id="CCE23671.1"/>
    </source>
</evidence>
<gene>
    <name evidence="1" type="ordered locus">MEALZ_1985</name>
</gene>
<dbReference type="HOGENOM" id="CLU_3312537_0_0_6"/>
<name>G4T3E9_META2</name>
<protein>
    <submittedName>
        <fullName evidence="1">Uncharacterized protein</fullName>
    </submittedName>
</protein>